<evidence type="ECO:0000256" key="2">
    <source>
        <dbReference type="ARBA" id="ARBA00012729"/>
    </source>
</evidence>
<dbReference type="RefSeq" id="WP_064468664.1">
    <property type="nucleotide sequence ID" value="NZ_LDJR01000058.1"/>
</dbReference>
<protein>
    <recommendedName>
        <fullName evidence="2">chitinase</fullName>
        <ecNumber evidence="2">3.2.1.14</ecNumber>
    </recommendedName>
</protein>
<dbReference type="STRING" id="217031.ABB05_18300"/>
<keyword evidence="3 6" id="KW-0378">Hydrolase</keyword>
<sequence>MQLRELSGKKKGSIVLISSFLLVLSLFFPSFFLQSLNVVKANEGNIVLGYYTSWNPPQNLDASKLTHINYAFADVCWDGIHGNPNNEEFAEGEPKTWTCKDLQGNEAKELENGTIVLYDPEVDLVELSKLAALKNQNKNLKTLISVGGWTLSNNLSLVARTEETRETFAQSAVDFVREFDLDGLDLDWEYPVAAGMETNHRDPSDKQNHTLLLQAVRDAFTEAGKEDGKEYLVTIAGAATWAYAENNELGKIAEVVDYIAIMAYDINGTWSGVTGHNAPLHADPLEAEIRGWNFGVDSTMNVYGAVPKHKLLLGLPFYGHSWAGCNTEDNGKMVMEKGPYQQCAAGWEAPGIDGGTVNYNIVKSLINQDGYNYFFDNVSKVPYLYNEKKGEFISYDNVESLGYKVNFIKDQGLAGAMVWDLAGDDADYNLLKTVSHGLGVSNDAPAPDPMPEVEIGISDGLAPVSAGSLIKILEAGKETGVQIQIPADLPEGTKLDVVKAQEGMDKLSGFKAAGPVYTFNFEYLEGEGFTSEEGFGLTFPVDPEAKNPAIYYFNSQKEEWEKVSEEVIDGKIMTTVAHFSTYGVFAEDEEVDQGNGNDETEDPQDGPNDDGKGKDDGTGSKDDGIDGDDQQQDGDGNGAKGNGTMNNGKNDDSDDDQNGSNGNNGINSTKGGDGTNHHNQPPSKNPKLGNVLPNTATNLFNLLMVGILASLSGIGIFLYQRRKQTIK</sequence>
<dbReference type="PATRIC" id="fig|217031.6.peg.3968"/>
<dbReference type="SUPFAM" id="SSF51445">
    <property type="entry name" value="(Trans)glycosidases"/>
    <property type="match status" value="1"/>
</dbReference>
<dbReference type="CDD" id="cd06548">
    <property type="entry name" value="GH18_chitinase"/>
    <property type="match status" value="1"/>
</dbReference>
<dbReference type="AlphaFoldDB" id="A0A177ZJ69"/>
<evidence type="ECO:0000313" key="11">
    <source>
        <dbReference type="Proteomes" id="UP000077881"/>
    </source>
</evidence>
<dbReference type="InterPro" id="IPR029070">
    <property type="entry name" value="Chitinase_insertion_sf"/>
</dbReference>
<gene>
    <name evidence="10" type="ORF">ABB05_18300</name>
</gene>
<dbReference type="Gene3D" id="3.20.20.80">
    <property type="entry name" value="Glycosidases"/>
    <property type="match status" value="1"/>
</dbReference>
<evidence type="ECO:0000313" key="10">
    <source>
        <dbReference type="EMBL" id="OAK67982.1"/>
    </source>
</evidence>
<dbReference type="GO" id="GO:0008843">
    <property type="term" value="F:endochitinase activity"/>
    <property type="evidence" value="ECO:0007669"/>
    <property type="project" value="UniProtKB-EC"/>
</dbReference>
<dbReference type="InterPro" id="IPR001223">
    <property type="entry name" value="Glyco_hydro18_cat"/>
</dbReference>
<keyword evidence="8" id="KW-0472">Membrane</keyword>
<keyword evidence="8" id="KW-0812">Transmembrane</keyword>
<proteinExistence type="predicted"/>
<evidence type="ECO:0000256" key="4">
    <source>
        <dbReference type="ARBA" id="ARBA00023024"/>
    </source>
</evidence>
<keyword evidence="4" id="KW-0146">Chitin degradation</keyword>
<dbReference type="PROSITE" id="PS01095">
    <property type="entry name" value="GH18_1"/>
    <property type="match status" value="1"/>
</dbReference>
<evidence type="ECO:0000256" key="8">
    <source>
        <dbReference type="SAM" id="Phobius"/>
    </source>
</evidence>
<feature type="region of interest" description="Disordered" evidence="7">
    <location>
        <begin position="588"/>
        <end position="690"/>
    </location>
</feature>
<dbReference type="InterPro" id="IPR050314">
    <property type="entry name" value="Glycosyl_Hydrlase_18"/>
</dbReference>
<dbReference type="OrthoDB" id="9775889at2"/>
<name>A0A177ZJ69_9BACI</name>
<dbReference type="Gene3D" id="3.10.50.10">
    <property type="match status" value="1"/>
</dbReference>
<evidence type="ECO:0000256" key="1">
    <source>
        <dbReference type="ARBA" id="ARBA00000822"/>
    </source>
</evidence>
<dbReference type="Pfam" id="PF00704">
    <property type="entry name" value="Glyco_hydro_18"/>
    <property type="match status" value="1"/>
</dbReference>
<feature type="compositionally biased region" description="Basic and acidic residues" evidence="7">
    <location>
        <begin position="609"/>
        <end position="624"/>
    </location>
</feature>
<comment type="caution">
    <text evidence="10">The sequence shown here is derived from an EMBL/GenBank/DDBJ whole genome shotgun (WGS) entry which is preliminary data.</text>
</comment>
<evidence type="ECO:0000259" key="9">
    <source>
        <dbReference type="PROSITE" id="PS51910"/>
    </source>
</evidence>
<dbReference type="SUPFAM" id="SSF54556">
    <property type="entry name" value="Chitinase insertion domain"/>
    <property type="match status" value="1"/>
</dbReference>
<keyword evidence="4" id="KW-0624">Polysaccharide degradation</keyword>
<dbReference type="InterPro" id="IPR011583">
    <property type="entry name" value="Chitinase_II/V-like_cat"/>
</dbReference>
<keyword evidence="11" id="KW-1185">Reference proteome</keyword>
<keyword evidence="4" id="KW-0119">Carbohydrate metabolism</keyword>
<keyword evidence="5 6" id="KW-0326">Glycosidase</keyword>
<dbReference type="PROSITE" id="PS51910">
    <property type="entry name" value="GH18_2"/>
    <property type="match status" value="1"/>
</dbReference>
<dbReference type="GO" id="GO:0005975">
    <property type="term" value="P:carbohydrate metabolic process"/>
    <property type="evidence" value="ECO:0007669"/>
    <property type="project" value="InterPro"/>
</dbReference>
<dbReference type="EC" id="3.2.1.14" evidence="2"/>
<evidence type="ECO:0000256" key="5">
    <source>
        <dbReference type="ARBA" id="ARBA00023295"/>
    </source>
</evidence>
<feature type="transmembrane region" description="Helical" evidence="8">
    <location>
        <begin position="12"/>
        <end position="33"/>
    </location>
</feature>
<evidence type="ECO:0000256" key="7">
    <source>
        <dbReference type="SAM" id="MobiDB-lite"/>
    </source>
</evidence>
<evidence type="ECO:0000256" key="6">
    <source>
        <dbReference type="RuleBase" id="RU000489"/>
    </source>
</evidence>
<dbReference type="InterPro" id="IPR001579">
    <property type="entry name" value="Glyco_hydro_18_chit_AS"/>
</dbReference>
<feature type="compositionally biased region" description="Low complexity" evidence="7">
    <location>
        <begin position="658"/>
        <end position="670"/>
    </location>
</feature>
<dbReference type="InterPro" id="IPR017853">
    <property type="entry name" value="GH"/>
</dbReference>
<dbReference type="EMBL" id="LDJR01000058">
    <property type="protein sequence ID" value="OAK67982.1"/>
    <property type="molecule type" value="Genomic_DNA"/>
</dbReference>
<organism evidence="10 11">
    <name type="scientific">Lederbergia galactosidilytica</name>
    <dbReference type="NCBI Taxonomy" id="217031"/>
    <lineage>
        <taxon>Bacteria</taxon>
        <taxon>Bacillati</taxon>
        <taxon>Bacillota</taxon>
        <taxon>Bacilli</taxon>
        <taxon>Bacillales</taxon>
        <taxon>Bacillaceae</taxon>
        <taxon>Lederbergia</taxon>
    </lineage>
</organism>
<reference evidence="10 11" key="1">
    <citation type="submission" date="2015-05" db="EMBL/GenBank/DDBJ databases">
        <title>Comparison of genome.</title>
        <authorList>
            <person name="Zheng Z."/>
            <person name="Sun M."/>
        </authorList>
    </citation>
    <scope>NUCLEOTIDE SEQUENCE [LARGE SCALE GENOMIC DNA]</scope>
    <source>
        <strain evidence="10 11">G25-74</strain>
    </source>
</reference>
<dbReference type="GO" id="GO:0006032">
    <property type="term" value="P:chitin catabolic process"/>
    <property type="evidence" value="ECO:0007669"/>
    <property type="project" value="UniProtKB-KW"/>
</dbReference>
<dbReference type="Proteomes" id="UP000077881">
    <property type="component" value="Unassembled WGS sequence"/>
</dbReference>
<feature type="compositionally biased region" description="Acidic residues" evidence="7">
    <location>
        <begin position="588"/>
        <end position="608"/>
    </location>
</feature>
<feature type="transmembrane region" description="Helical" evidence="8">
    <location>
        <begin position="699"/>
        <end position="719"/>
    </location>
</feature>
<evidence type="ECO:0000256" key="3">
    <source>
        <dbReference type="ARBA" id="ARBA00022801"/>
    </source>
</evidence>
<keyword evidence="8" id="KW-1133">Transmembrane helix</keyword>
<comment type="catalytic activity">
    <reaction evidence="1">
        <text>Random endo-hydrolysis of N-acetyl-beta-D-glucosaminide (1-&gt;4)-beta-linkages in chitin and chitodextrins.</text>
        <dbReference type="EC" id="3.2.1.14"/>
    </reaction>
</comment>
<feature type="domain" description="GH18" evidence="9">
    <location>
        <begin position="45"/>
        <end position="441"/>
    </location>
</feature>
<dbReference type="SMART" id="SM00636">
    <property type="entry name" value="Glyco_18"/>
    <property type="match status" value="1"/>
</dbReference>
<dbReference type="NCBIfam" id="TIGR01167">
    <property type="entry name" value="LPXTG_anchor"/>
    <property type="match status" value="1"/>
</dbReference>
<accession>A0A177ZJ69</accession>
<dbReference type="PANTHER" id="PTHR11177:SF317">
    <property type="entry name" value="CHITINASE 12-RELATED"/>
    <property type="match status" value="1"/>
</dbReference>
<dbReference type="PANTHER" id="PTHR11177">
    <property type="entry name" value="CHITINASE"/>
    <property type="match status" value="1"/>
</dbReference>
<dbReference type="GO" id="GO:0008061">
    <property type="term" value="F:chitin binding"/>
    <property type="evidence" value="ECO:0007669"/>
    <property type="project" value="InterPro"/>
</dbReference>